<reference evidence="3" key="3">
    <citation type="submission" date="2018-08" db="UniProtKB">
        <authorList>
            <consortium name="EnsemblPlants"/>
        </authorList>
    </citation>
    <scope>IDENTIFICATION</scope>
    <source>
        <strain evidence="3">cv. Bd21</strain>
    </source>
</reference>
<dbReference type="EMBL" id="CM000881">
    <property type="protein sequence ID" value="KQK11071.1"/>
    <property type="molecule type" value="Genomic_DNA"/>
</dbReference>
<feature type="compositionally biased region" description="Low complexity" evidence="1">
    <location>
        <begin position="70"/>
        <end position="80"/>
    </location>
</feature>
<dbReference type="AlphaFoldDB" id="A0A0Q3GIX8"/>
<dbReference type="EnsemblPlants" id="KQK11071">
    <property type="protein sequence ID" value="KQK11071"/>
    <property type="gene ID" value="BRADI_2g57944v3"/>
</dbReference>
<feature type="region of interest" description="Disordered" evidence="1">
    <location>
        <begin position="61"/>
        <end position="118"/>
    </location>
</feature>
<proteinExistence type="predicted"/>
<evidence type="ECO:0000313" key="4">
    <source>
        <dbReference type="Proteomes" id="UP000008810"/>
    </source>
</evidence>
<evidence type="ECO:0000256" key="1">
    <source>
        <dbReference type="SAM" id="MobiDB-lite"/>
    </source>
</evidence>
<accession>A0A0Q3GIX8</accession>
<feature type="compositionally biased region" description="Polar residues" evidence="1">
    <location>
        <begin position="91"/>
        <end position="111"/>
    </location>
</feature>
<dbReference type="Gramene" id="KQK11071">
    <property type="protein sequence ID" value="KQK11071"/>
    <property type="gene ID" value="BRADI_2g57944v3"/>
</dbReference>
<reference evidence="2 3" key="1">
    <citation type="journal article" date="2010" name="Nature">
        <title>Genome sequencing and analysis of the model grass Brachypodium distachyon.</title>
        <authorList>
            <consortium name="International Brachypodium Initiative"/>
        </authorList>
    </citation>
    <scope>NUCLEOTIDE SEQUENCE [LARGE SCALE GENOMIC DNA]</scope>
    <source>
        <strain evidence="2 3">Bd21</strain>
    </source>
</reference>
<organism evidence="2">
    <name type="scientific">Brachypodium distachyon</name>
    <name type="common">Purple false brome</name>
    <name type="synonym">Trachynia distachya</name>
    <dbReference type="NCBI Taxonomy" id="15368"/>
    <lineage>
        <taxon>Eukaryota</taxon>
        <taxon>Viridiplantae</taxon>
        <taxon>Streptophyta</taxon>
        <taxon>Embryophyta</taxon>
        <taxon>Tracheophyta</taxon>
        <taxon>Spermatophyta</taxon>
        <taxon>Magnoliopsida</taxon>
        <taxon>Liliopsida</taxon>
        <taxon>Poales</taxon>
        <taxon>Poaceae</taxon>
        <taxon>BOP clade</taxon>
        <taxon>Pooideae</taxon>
        <taxon>Stipodae</taxon>
        <taxon>Brachypodieae</taxon>
        <taxon>Brachypodium</taxon>
    </lineage>
</organism>
<evidence type="ECO:0000313" key="3">
    <source>
        <dbReference type="EnsemblPlants" id="KQK11071"/>
    </source>
</evidence>
<protein>
    <submittedName>
        <fullName evidence="2 3">Uncharacterized protein</fullName>
    </submittedName>
</protein>
<dbReference type="Proteomes" id="UP000008810">
    <property type="component" value="Chromosome 2"/>
</dbReference>
<feature type="region of interest" description="Disordered" evidence="1">
    <location>
        <begin position="1"/>
        <end position="44"/>
    </location>
</feature>
<evidence type="ECO:0000313" key="2">
    <source>
        <dbReference type="EMBL" id="KQK11071.1"/>
    </source>
</evidence>
<reference evidence="2" key="2">
    <citation type="submission" date="2017-06" db="EMBL/GenBank/DDBJ databases">
        <title>WGS assembly of Brachypodium distachyon.</title>
        <authorList>
            <consortium name="The International Brachypodium Initiative"/>
            <person name="Lucas S."/>
            <person name="Harmon-Smith M."/>
            <person name="Lail K."/>
            <person name="Tice H."/>
            <person name="Grimwood J."/>
            <person name="Bruce D."/>
            <person name="Barry K."/>
            <person name="Shu S."/>
            <person name="Lindquist E."/>
            <person name="Wang M."/>
            <person name="Pitluck S."/>
            <person name="Vogel J.P."/>
            <person name="Garvin D.F."/>
            <person name="Mockler T.C."/>
            <person name="Schmutz J."/>
            <person name="Rokhsar D."/>
            <person name="Bevan M.W."/>
        </authorList>
    </citation>
    <scope>NUCLEOTIDE SEQUENCE</scope>
    <source>
        <strain evidence="2">Bd21</strain>
    </source>
</reference>
<dbReference type="InParanoid" id="A0A0Q3GIX8"/>
<sequence length="143" mass="15351">MSFLTACGTPACRGEGRRRRRRRPPEVSESSLIPSARSPLRLSRSPDLATWAGATACVAAQRNSGDRPWDSPSSPLSLDLATFDPAAGDQYHSSGPTDGNQQHYNSNPTTTRKNRSNPPRVLLTVVSLCESRFVQSAVALTGG</sequence>
<keyword evidence="4" id="KW-1185">Reference proteome</keyword>
<gene>
    <name evidence="2" type="ORF">BRADI_2g57944v3</name>
</gene>
<name>A0A0Q3GIX8_BRADI</name>
<feature type="compositionally biased region" description="Low complexity" evidence="1">
    <location>
        <begin position="30"/>
        <end position="44"/>
    </location>
</feature>